<keyword evidence="5 8" id="KW-0378">Hydrolase</keyword>
<name>A0A926IG99_9FIRM</name>
<dbReference type="CDD" id="cd12110">
    <property type="entry name" value="PHP_HisPPase_Hisj_like"/>
    <property type="match status" value="1"/>
</dbReference>
<evidence type="ECO:0000256" key="4">
    <source>
        <dbReference type="ARBA" id="ARBA00022605"/>
    </source>
</evidence>
<dbReference type="NCBIfam" id="TIGR01856">
    <property type="entry name" value="hisJ_fam"/>
    <property type="match status" value="1"/>
</dbReference>
<evidence type="ECO:0000313" key="11">
    <source>
        <dbReference type="Proteomes" id="UP000623678"/>
    </source>
</evidence>
<dbReference type="InterPro" id="IPR010140">
    <property type="entry name" value="Histidinol_P_phosphatase_HisJ"/>
</dbReference>
<dbReference type="Gene3D" id="3.20.20.140">
    <property type="entry name" value="Metal-dependent hydrolases"/>
    <property type="match status" value="1"/>
</dbReference>
<dbReference type="RefSeq" id="WP_262394477.1">
    <property type="nucleotide sequence ID" value="NZ_JACRTD010000002.1"/>
</dbReference>
<organism evidence="10 11">
    <name type="scientific">Youxingia wuxianensis</name>
    <dbReference type="NCBI Taxonomy" id="2763678"/>
    <lineage>
        <taxon>Bacteria</taxon>
        <taxon>Bacillati</taxon>
        <taxon>Bacillota</taxon>
        <taxon>Clostridia</taxon>
        <taxon>Eubacteriales</taxon>
        <taxon>Oscillospiraceae</taxon>
        <taxon>Youxingia</taxon>
    </lineage>
</organism>
<evidence type="ECO:0000313" key="10">
    <source>
        <dbReference type="EMBL" id="MBC8584654.1"/>
    </source>
</evidence>
<evidence type="ECO:0000256" key="3">
    <source>
        <dbReference type="ARBA" id="ARBA00013085"/>
    </source>
</evidence>
<keyword evidence="4 8" id="KW-0028">Amino-acid biosynthesis</keyword>
<dbReference type="Pfam" id="PF02811">
    <property type="entry name" value="PHP"/>
    <property type="match status" value="1"/>
</dbReference>
<evidence type="ECO:0000256" key="7">
    <source>
        <dbReference type="ARBA" id="ARBA00049158"/>
    </source>
</evidence>
<evidence type="ECO:0000256" key="2">
    <source>
        <dbReference type="ARBA" id="ARBA00009152"/>
    </source>
</evidence>
<reference evidence="10" key="1">
    <citation type="submission" date="2020-08" db="EMBL/GenBank/DDBJ databases">
        <title>Genome public.</title>
        <authorList>
            <person name="Liu C."/>
            <person name="Sun Q."/>
        </authorList>
    </citation>
    <scope>NUCLEOTIDE SEQUENCE</scope>
    <source>
        <strain evidence="10">NSJ-64</strain>
    </source>
</reference>
<keyword evidence="6 8" id="KW-0368">Histidine biosynthesis</keyword>
<accession>A0A926IG99</accession>
<dbReference type="InterPro" id="IPR016195">
    <property type="entry name" value="Pol/histidinol_Pase-like"/>
</dbReference>
<dbReference type="GO" id="GO:0005737">
    <property type="term" value="C:cytoplasm"/>
    <property type="evidence" value="ECO:0007669"/>
    <property type="project" value="TreeGrafter"/>
</dbReference>
<evidence type="ECO:0000259" key="9">
    <source>
        <dbReference type="Pfam" id="PF02811"/>
    </source>
</evidence>
<evidence type="ECO:0000256" key="5">
    <source>
        <dbReference type="ARBA" id="ARBA00022801"/>
    </source>
</evidence>
<evidence type="ECO:0000256" key="6">
    <source>
        <dbReference type="ARBA" id="ARBA00023102"/>
    </source>
</evidence>
<feature type="domain" description="PHP" evidence="9">
    <location>
        <begin position="5"/>
        <end position="158"/>
    </location>
</feature>
<dbReference type="GO" id="GO:0004401">
    <property type="term" value="F:histidinol-phosphatase activity"/>
    <property type="evidence" value="ECO:0007669"/>
    <property type="project" value="UniProtKB-UniRule"/>
</dbReference>
<dbReference type="SUPFAM" id="SSF89550">
    <property type="entry name" value="PHP domain-like"/>
    <property type="match status" value="1"/>
</dbReference>
<proteinExistence type="inferred from homology"/>
<dbReference type="GO" id="GO:0000105">
    <property type="term" value="P:L-histidine biosynthetic process"/>
    <property type="evidence" value="ECO:0007669"/>
    <property type="project" value="UniProtKB-UniRule"/>
</dbReference>
<dbReference type="PANTHER" id="PTHR21039:SF0">
    <property type="entry name" value="HISTIDINOL-PHOSPHATASE"/>
    <property type="match status" value="1"/>
</dbReference>
<dbReference type="EC" id="3.1.3.15" evidence="3 8"/>
<gene>
    <name evidence="10" type="ORF">H8705_03580</name>
</gene>
<evidence type="ECO:0000256" key="8">
    <source>
        <dbReference type="RuleBase" id="RU366003"/>
    </source>
</evidence>
<keyword evidence="11" id="KW-1185">Reference proteome</keyword>
<dbReference type="InterPro" id="IPR004013">
    <property type="entry name" value="PHP_dom"/>
</dbReference>
<comment type="caution">
    <text evidence="10">The sequence shown here is derived from an EMBL/GenBank/DDBJ whole genome shotgun (WGS) entry which is preliminary data.</text>
</comment>
<dbReference type="Proteomes" id="UP000623678">
    <property type="component" value="Unassembled WGS sequence"/>
</dbReference>
<dbReference type="AlphaFoldDB" id="A0A926IG99"/>
<comment type="similarity">
    <text evidence="2 8">Belongs to the PHP hydrolase family. HisK subfamily.</text>
</comment>
<dbReference type="EMBL" id="JACRTD010000002">
    <property type="protein sequence ID" value="MBC8584654.1"/>
    <property type="molecule type" value="Genomic_DNA"/>
</dbReference>
<dbReference type="PANTHER" id="PTHR21039">
    <property type="entry name" value="HISTIDINOL PHOSPHATASE-RELATED"/>
    <property type="match status" value="1"/>
</dbReference>
<protein>
    <recommendedName>
        <fullName evidence="3 8">Histidinol-phosphatase</fullName>
        <shortName evidence="8">HolPase</shortName>
        <ecNumber evidence="3 8">3.1.3.15</ecNumber>
    </recommendedName>
</protein>
<comment type="pathway">
    <text evidence="1 8">Amino-acid biosynthesis; L-histidine biosynthesis; L-histidine from 5-phospho-alpha-D-ribose 1-diphosphate: step 8/9.</text>
</comment>
<sequence length="262" mass="30492">MKTNYHTHTTRCLHATGSDESYVLSAIKGGYKELGFSDHTPWKREDKFRSIMRMDVEEFPFYVKSIRGLREKYKENISLKIGLECEYFKDKMSWLKELIQEYQLDYVIFGNHFYGDEKNDFFFDESTLDKHAVDLYVRSAIEGMETGLYAYLAHPELFTRSYLKQDDACIGAFRSLCRAAKQMSVPIEYNLAGCIYNEKYHAASYPHPKFWEIAAQEGCTAIIGVDAHNNLHLETDKYYLAAQKQLSRLGIATIDTIPFFTY</sequence>
<comment type="catalytic activity">
    <reaction evidence="7 8">
        <text>L-histidinol phosphate + H2O = L-histidinol + phosphate</text>
        <dbReference type="Rhea" id="RHEA:14465"/>
        <dbReference type="ChEBI" id="CHEBI:15377"/>
        <dbReference type="ChEBI" id="CHEBI:43474"/>
        <dbReference type="ChEBI" id="CHEBI:57699"/>
        <dbReference type="ChEBI" id="CHEBI:57980"/>
        <dbReference type="EC" id="3.1.3.15"/>
    </reaction>
</comment>
<evidence type="ECO:0000256" key="1">
    <source>
        <dbReference type="ARBA" id="ARBA00004970"/>
    </source>
</evidence>